<feature type="transmembrane region" description="Helical" evidence="1">
    <location>
        <begin position="34"/>
        <end position="64"/>
    </location>
</feature>
<evidence type="ECO:0000313" key="3">
    <source>
        <dbReference type="Proteomes" id="UP000186313"/>
    </source>
</evidence>
<proteinExistence type="predicted"/>
<dbReference type="Proteomes" id="UP000186313">
    <property type="component" value="Unassembled WGS sequence"/>
</dbReference>
<evidence type="ECO:0000313" key="2">
    <source>
        <dbReference type="EMBL" id="OLQ88197.1"/>
    </source>
</evidence>
<feature type="transmembrane region" description="Helical" evidence="1">
    <location>
        <begin position="76"/>
        <end position="97"/>
    </location>
</feature>
<protein>
    <submittedName>
        <fullName evidence="2">Uncharacterized protein</fullName>
    </submittedName>
</protein>
<gene>
    <name evidence="2" type="ORF">BIY22_08505</name>
</gene>
<dbReference type="RefSeq" id="WP_075709365.1">
    <property type="nucleotide sequence ID" value="NZ_MJMJ01000023.1"/>
</dbReference>
<keyword evidence="1" id="KW-0812">Transmembrane</keyword>
<dbReference type="AlphaFoldDB" id="A0A1Q9HEP8"/>
<reference evidence="2 3" key="1">
    <citation type="submission" date="2016-09" db="EMBL/GenBank/DDBJ databases">
        <title>Genomic Taxonomy of the Vibrionaceae.</title>
        <authorList>
            <person name="Gonzalez-Castillo A."/>
            <person name="Gomez-Gil B."/>
            <person name="Enciso-Ibarra K."/>
        </authorList>
    </citation>
    <scope>NUCLEOTIDE SEQUENCE [LARGE SCALE GENOMIC DNA]</scope>
    <source>
        <strain evidence="2 3">CAIM 703</strain>
    </source>
</reference>
<evidence type="ECO:0000256" key="1">
    <source>
        <dbReference type="SAM" id="Phobius"/>
    </source>
</evidence>
<sequence length="98" mass="10385">MGLEALIFAVDVFITTCCMYIASKLSFVSVEFKALLIIAVIVSLVSLVPVVGWAAGLILFVYLLSKAASASFGDCIWVVLFTKLISAGAIMLIGSMFA</sequence>
<name>A0A1Q9HEP8_9VIBR</name>
<keyword evidence="1" id="KW-0472">Membrane</keyword>
<dbReference type="OrthoDB" id="5772378at2"/>
<accession>A0A1Q9HEP8</accession>
<comment type="caution">
    <text evidence="2">The sequence shown here is derived from an EMBL/GenBank/DDBJ whole genome shotgun (WGS) entry which is preliminary data.</text>
</comment>
<feature type="transmembrane region" description="Helical" evidence="1">
    <location>
        <begin position="6"/>
        <end position="22"/>
    </location>
</feature>
<organism evidence="2 3">
    <name type="scientific">Vibrio panuliri</name>
    <dbReference type="NCBI Taxonomy" id="1381081"/>
    <lineage>
        <taxon>Bacteria</taxon>
        <taxon>Pseudomonadati</taxon>
        <taxon>Pseudomonadota</taxon>
        <taxon>Gammaproteobacteria</taxon>
        <taxon>Vibrionales</taxon>
        <taxon>Vibrionaceae</taxon>
        <taxon>Vibrio</taxon>
    </lineage>
</organism>
<keyword evidence="1" id="KW-1133">Transmembrane helix</keyword>
<dbReference type="EMBL" id="MJMJ01000023">
    <property type="protein sequence ID" value="OLQ88197.1"/>
    <property type="molecule type" value="Genomic_DNA"/>
</dbReference>
<dbReference type="STRING" id="1381081.BIY22_08505"/>